<reference evidence="2" key="1">
    <citation type="submission" date="2019-10" db="EMBL/GenBank/DDBJ databases">
        <authorList>
            <person name="Soares A.E.R."/>
            <person name="Aleixo A."/>
            <person name="Schneider P."/>
            <person name="Miyaki C.Y."/>
            <person name="Schneider M.P."/>
            <person name="Mello C."/>
            <person name="Vasconcelos A.T.R."/>
        </authorList>
    </citation>
    <scope>NUCLEOTIDE SEQUENCE</scope>
    <source>
        <tissue evidence="2">Muscle</tissue>
    </source>
</reference>
<dbReference type="EMBL" id="WHWB01034319">
    <property type="protein sequence ID" value="KAJ7411484.1"/>
    <property type="molecule type" value="Genomic_DNA"/>
</dbReference>
<feature type="region of interest" description="Disordered" evidence="1">
    <location>
        <begin position="60"/>
        <end position="93"/>
    </location>
</feature>
<evidence type="ECO:0000313" key="3">
    <source>
        <dbReference type="Proteomes" id="UP001145742"/>
    </source>
</evidence>
<evidence type="ECO:0000313" key="2">
    <source>
        <dbReference type="EMBL" id="KAJ7411484.1"/>
    </source>
</evidence>
<proteinExistence type="predicted"/>
<protein>
    <submittedName>
        <fullName evidence="2">Uncharacterized protein</fullName>
    </submittedName>
</protein>
<evidence type="ECO:0000256" key="1">
    <source>
        <dbReference type="SAM" id="MobiDB-lite"/>
    </source>
</evidence>
<organism evidence="2 3">
    <name type="scientific">Willisornis vidua</name>
    <name type="common">Xingu scale-backed antbird</name>
    <dbReference type="NCBI Taxonomy" id="1566151"/>
    <lineage>
        <taxon>Eukaryota</taxon>
        <taxon>Metazoa</taxon>
        <taxon>Chordata</taxon>
        <taxon>Craniata</taxon>
        <taxon>Vertebrata</taxon>
        <taxon>Euteleostomi</taxon>
        <taxon>Archelosauria</taxon>
        <taxon>Archosauria</taxon>
        <taxon>Dinosauria</taxon>
        <taxon>Saurischia</taxon>
        <taxon>Theropoda</taxon>
        <taxon>Coelurosauria</taxon>
        <taxon>Aves</taxon>
        <taxon>Neognathae</taxon>
        <taxon>Neoaves</taxon>
        <taxon>Telluraves</taxon>
        <taxon>Australaves</taxon>
        <taxon>Passeriformes</taxon>
        <taxon>Thamnophilidae</taxon>
        <taxon>Willisornis</taxon>
    </lineage>
</organism>
<comment type="caution">
    <text evidence="2">The sequence shown here is derived from an EMBL/GenBank/DDBJ whole genome shotgun (WGS) entry which is preliminary data.</text>
</comment>
<sequence length="145" mass="16342">MVMGHDIIAKSMENEIFANEIFCILRNLISPKIQPYPGLYQKEHGQQFVGGDSAPLLCSCETQPGEEHPALPPPTQERHGPVGMGPEESHKDDQSGIECILNKFVNNAKLFGSVNMLDRRDDIQRDLDSLEWWAHANLMKFIKAK</sequence>
<keyword evidence="3" id="KW-1185">Reference proteome</keyword>
<name>A0ABQ9CZ30_9PASS</name>
<gene>
    <name evidence="2" type="ORF">WISP_102510</name>
</gene>
<accession>A0ABQ9CZ30</accession>
<dbReference type="Proteomes" id="UP001145742">
    <property type="component" value="Unassembled WGS sequence"/>
</dbReference>